<keyword evidence="2" id="KW-1185">Reference proteome</keyword>
<comment type="caution">
    <text evidence="1">The sequence shown here is derived from an EMBL/GenBank/DDBJ whole genome shotgun (WGS) entry which is preliminary data.</text>
</comment>
<organism evidence="1 2">
    <name type="scientific">Novipirellula artificiosorum</name>
    <dbReference type="NCBI Taxonomy" id="2528016"/>
    <lineage>
        <taxon>Bacteria</taxon>
        <taxon>Pseudomonadati</taxon>
        <taxon>Planctomycetota</taxon>
        <taxon>Planctomycetia</taxon>
        <taxon>Pirellulales</taxon>
        <taxon>Pirellulaceae</taxon>
        <taxon>Novipirellula</taxon>
    </lineage>
</organism>
<reference evidence="1 2" key="1">
    <citation type="submission" date="2019-02" db="EMBL/GenBank/DDBJ databases">
        <title>Deep-cultivation of Planctomycetes and their phenomic and genomic characterization uncovers novel biology.</title>
        <authorList>
            <person name="Wiegand S."/>
            <person name="Jogler M."/>
            <person name="Boedeker C."/>
            <person name="Pinto D."/>
            <person name="Vollmers J."/>
            <person name="Rivas-Marin E."/>
            <person name="Kohn T."/>
            <person name="Peeters S.H."/>
            <person name="Heuer A."/>
            <person name="Rast P."/>
            <person name="Oberbeckmann S."/>
            <person name="Bunk B."/>
            <person name="Jeske O."/>
            <person name="Meyerdierks A."/>
            <person name="Storesund J.E."/>
            <person name="Kallscheuer N."/>
            <person name="Luecker S."/>
            <person name="Lage O.M."/>
            <person name="Pohl T."/>
            <person name="Merkel B.J."/>
            <person name="Hornburger P."/>
            <person name="Mueller R.-W."/>
            <person name="Bruemmer F."/>
            <person name="Labrenz M."/>
            <person name="Spormann A.M."/>
            <person name="Op Den Camp H."/>
            <person name="Overmann J."/>
            <person name="Amann R."/>
            <person name="Jetten M.S.M."/>
            <person name="Mascher T."/>
            <person name="Medema M.H."/>
            <person name="Devos D.P."/>
            <person name="Kaster A.-K."/>
            <person name="Ovreas L."/>
            <person name="Rohde M."/>
            <person name="Galperin M.Y."/>
            <person name="Jogler C."/>
        </authorList>
    </citation>
    <scope>NUCLEOTIDE SEQUENCE [LARGE SCALE GENOMIC DNA]</scope>
    <source>
        <strain evidence="1 2">Poly41</strain>
    </source>
</reference>
<dbReference type="Proteomes" id="UP000319143">
    <property type="component" value="Unassembled WGS sequence"/>
</dbReference>
<dbReference type="EMBL" id="SJPV01000012">
    <property type="protein sequence ID" value="TWU32624.1"/>
    <property type="molecule type" value="Genomic_DNA"/>
</dbReference>
<evidence type="ECO:0000313" key="2">
    <source>
        <dbReference type="Proteomes" id="UP000319143"/>
    </source>
</evidence>
<name>A0A5C6D9Z4_9BACT</name>
<proteinExistence type="predicted"/>
<dbReference type="AlphaFoldDB" id="A0A5C6D9Z4"/>
<gene>
    <name evidence="1" type="ORF">Poly41_56020</name>
</gene>
<sequence>MHLNESEEVCRFQGTFWSDNWNFQFAATQRGGLRTEFSEVLAEREVYNKEEPEGMDLESLKLAKDYLTEGSGWATFAIVRLKVRQVQGQSALQSIGTLSVVYGETEFRGEQRKAFLEGTPESRANRMPPTHSFPNPAAQWWRSTAARFHCGKAAVAW</sequence>
<protein>
    <submittedName>
        <fullName evidence="1">Uncharacterized protein</fullName>
    </submittedName>
</protein>
<evidence type="ECO:0000313" key="1">
    <source>
        <dbReference type="EMBL" id="TWU32624.1"/>
    </source>
</evidence>
<accession>A0A5C6D9Z4</accession>